<keyword evidence="2" id="KW-0805">Transcription regulation</keyword>
<dbReference type="PANTHER" id="PTHR13044">
    <property type="entry name" value="ACTIVATING TRANSCRIPTION FACTOR ATF 4/5"/>
    <property type="match status" value="1"/>
</dbReference>
<accession>A0A163K166</accession>
<dbReference type="OMA" id="HAIYDEE"/>
<feature type="domain" description="BZIP" evidence="6">
    <location>
        <begin position="167"/>
        <end position="230"/>
    </location>
</feature>
<evidence type="ECO:0000313" key="8">
    <source>
        <dbReference type="Proteomes" id="UP000078561"/>
    </source>
</evidence>
<dbReference type="Proteomes" id="UP000078561">
    <property type="component" value="Unassembled WGS sequence"/>
</dbReference>
<dbReference type="SUPFAM" id="SSF57959">
    <property type="entry name" value="Leucine zipper domain"/>
    <property type="match status" value="1"/>
</dbReference>
<dbReference type="GO" id="GO:0001228">
    <property type="term" value="F:DNA-binding transcription activator activity, RNA polymerase II-specific"/>
    <property type="evidence" value="ECO:0007669"/>
    <property type="project" value="TreeGrafter"/>
</dbReference>
<evidence type="ECO:0000259" key="6">
    <source>
        <dbReference type="PROSITE" id="PS50217"/>
    </source>
</evidence>
<evidence type="ECO:0000256" key="1">
    <source>
        <dbReference type="ARBA" id="ARBA00004123"/>
    </source>
</evidence>
<gene>
    <name evidence="7" type="primary">ABSGL_09324.1 scaffold 11175</name>
</gene>
<dbReference type="OrthoDB" id="1939598at2759"/>
<keyword evidence="8" id="KW-1185">Reference proteome</keyword>
<evidence type="ECO:0000256" key="4">
    <source>
        <dbReference type="ARBA" id="ARBA00023163"/>
    </source>
</evidence>
<dbReference type="Gene3D" id="1.20.5.170">
    <property type="match status" value="1"/>
</dbReference>
<evidence type="ECO:0000313" key="7">
    <source>
        <dbReference type="EMBL" id="SAM03483.1"/>
    </source>
</evidence>
<dbReference type="InterPro" id="IPR046347">
    <property type="entry name" value="bZIP_sf"/>
</dbReference>
<keyword evidence="5" id="KW-0539">Nucleus</keyword>
<dbReference type="GO" id="GO:0005634">
    <property type="term" value="C:nucleus"/>
    <property type="evidence" value="ECO:0007669"/>
    <property type="project" value="UniProtKB-SubCell"/>
</dbReference>
<dbReference type="PROSITE" id="PS50217">
    <property type="entry name" value="BZIP"/>
    <property type="match status" value="1"/>
</dbReference>
<dbReference type="InParanoid" id="A0A163K166"/>
<dbReference type="PROSITE" id="PS00036">
    <property type="entry name" value="BZIP_BASIC"/>
    <property type="match status" value="1"/>
</dbReference>
<name>A0A163K166_ABSGL</name>
<evidence type="ECO:0000256" key="3">
    <source>
        <dbReference type="ARBA" id="ARBA00023125"/>
    </source>
</evidence>
<dbReference type="AlphaFoldDB" id="A0A163K166"/>
<comment type="subcellular location">
    <subcellularLocation>
        <location evidence="1">Nucleus</location>
    </subcellularLocation>
</comment>
<organism evidence="7">
    <name type="scientific">Absidia glauca</name>
    <name type="common">Pin mould</name>
    <dbReference type="NCBI Taxonomy" id="4829"/>
    <lineage>
        <taxon>Eukaryota</taxon>
        <taxon>Fungi</taxon>
        <taxon>Fungi incertae sedis</taxon>
        <taxon>Mucoromycota</taxon>
        <taxon>Mucoromycotina</taxon>
        <taxon>Mucoromycetes</taxon>
        <taxon>Mucorales</taxon>
        <taxon>Cunninghamellaceae</taxon>
        <taxon>Absidia</taxon>
    </lineage>
</organism>
<dbReference type="EMBL" id="LT554202">
    <property type="protein sequence ID" value="SAM03483.1"/>
    <property type="molecule type" value="Genomic_DNA"/>
</dbReference>
<dbReference type="GO" id="GO:0000977">
    <property type="term" value="F:RNA polymerase II transcription regulatory region sequence-specific DNA binding"/>
    <property type="evidence" value="ECO:0007669"/>
    <property type="project" value="TreeGrafter"/>
</dbReference>
<keyword evidence="4" id="KW-0804">Transcription</keyword>
<evidence type="ECO:0000256" key="2">
    <source>
        <dbReference type="ARBA" id="ARBA00023015"/>
    </source>
</evidence>
<protein>
    <recommendedName>
        <fullName evidence="6">BZIP domain-containing protein</fullName>
    </recommendedName>
</protein>
<dbReference type="InterPro" id="IPR004827">
    <property type="entry name" value="bZIP"/>
</dbReference>
<dbReference type="Pfam" id="PF07716">
    <property type="entry name" value="bZIP_2"/>
    <property type="match status" value="1"/>
</dbReference>
<reference evidence="7" key="1">
    <citation type="submission" date="2016-04" db="EMBL/GenBank/DDBJ databases">
        <authorList>
            <person name="Evans L.H."/>
            <person name="Alamgir A."/>
            <person name="Owens N."/>
            <person name="Weber N.D."/>
            <person name="Virtaneva K."/>
            <person name="Barbian K."/>
            <person name="Babar A."/>
            <person name="Rosenke K."/>
        </authorList>
    </citation>
    <scope>NUCLEOTIDE SEQUENCE [LARGE SCALE GENOMIC DNA]</scope>
    <source>
        <strain evidence="7">CBS 101.48</strain>
    </source>
</reference>
<dbReference type="SMART" id="SM00338">
    <property type="entry name" value="BRLZ"/>
    <property type="match status" value="1"/>
</dbReference>
<evidence type="ECO:0000256" key="5">
    <source>
        <dbReference type="ARBA" id="ARBA00023242"/>
    </source>
</evidence>
<dbReference type="PANTHER" id="PTHR13044:SF14">
    <property type="entry name" value="CRYPTOCEPHAL, ISOFORM A"/>
    <property type="match status" value="1"/>
</dbReference>
<proteinExistence type="predicted"/>
<dbReference type="CDD" id="cd14705">
    <property type="entry name" value="bZIP_Zip1"/>
    <property type="match status" value="1"/>
</dbReference>
<dbReference type="STRING" id="4829.A0A163K166"/>
<keyword evidence="3" id="KW-0238">DNA-binding</keyword>
<sequence length="236" mass="26777">MTDYFYDSYLSPLDALAFDIVQSPSEIDQETAAADLALWSNAQFKFDEQPGHAIYDEEKPTAQQPAPATEPITYENLVNYLDYELPQQAKSPQQQVKADPLPGRQLLPKPTMMDPLQLASFLTSPLATPLIAPSSPSLPLPPVKQQHQQARKKSTVVGIKREHEETTLAEEDKRKRNTAASARFRIKKKQREQAMEQTVRDMTKKSDFLQGRVNDLELEVKWLRSLLTEKDLTAKN</sequence>